<gene>
    <name evidence="2" type="ORF">HX798_29095</name>
</gene>
<evidence type="ECO:0000313" key="2">
    <source>
        <dbReference type="EMBL" id="NWC84305.1"/>
    </source>
</evidence>
<feature type="transmembrane region" description="Helical" evidence="1">
    <location>
        <begin position="158"/>
        <end position="178"/>
    </location>
</feature>
<keyword evidence="1" id="KW-0812">Transmembrane</keyword>
<dbReference type="Proteomes" id="UP000542695">
    <property type="component" value="Unassembled WGS sequence"/>
</dbReference>
<dbReference type="AlphaFoldDB" id="A0A7Y8D4C6"/>
<protein>
    <submittedName>
        <fullName evidence="2">Uncharacterized protein</fullName>
    </submittedName>
</protein>
<evidence type="ECO:0000256" key="1">
    <source>
        <dbReference type="SAM" id="Phobius"/>
    </source>
</evidence>
<evidence type="ECO:0000313" key="3">
    <source>
        <dbReference type="Proteomes" id="UP000542695"/>
    </source>
</evidence>
<keyword evidence="1" id="KW-0472">Membrane</keyword>
<proteinExistence type="predicted"/>
<accession>A0A7Y8D4C6</accession>
<dbReference type="EMBL" id="JACARV010000160">
    <property type="protein sequence ID" value="NWC84305.1"/>
    <property type="molecule type" value="Genomic_DNA"/>
</dbReference>
<dbReference type="RefSeq" id="WP_177011416.1">
    <property type="nucleotide sequence ID" value="NZ_JACARV010000160.1"/>
</dbReference>
<name>A0A7Y8D4C6_PSEPU</name>
<reference evidence="2 3" key="1">
    <citation type="submission" date="2020-04" db="EMBL/GenBank/DDBJ databases">
        <title>Molecular characterization of pseudomonads from Agaricus bisporus reveal novel blotch 2 pathogens in Western Europe.</title>
        <authorList>
            <person name="Taparia T."/>
            <person name="Krijger M."/>
            <person name="Haynes E."/>
            <person name="Elpinstone J.G."/>
            <person name="Noble R."/>
            <person name="Van Der Wolf J."/>
        </authorList>
    </citation>
    <scope>NUCLEOTIDE SEQUENCE [LARGE SCALE GENOMIC DNA]</scope>
    <source>
        <strain evidence="2 3">P7765</strain>
    </source>
</reference>
<keyword evidence="1" id="KW-1133">Transmembrane helix</keyword>
<sequence>MSNISLRRTIFVVFLCGWLITPVTASEDRRTVVRELSLLPNQWRDTSHGVEYCEGIFRRYGGPESEAKCRVSVGGVSGFIGSMRDGNAIPLADALVAINGMSLNRYQGNVIRTHEKPSRALVVTYSLVERPGANAEVLVGDESEKAPEVERKDKDVPAFVYLLATILVVGFGILSLAYPLFGPLSLGSRLVIVIAGLSIGGTSNLAVALMGSLCLQSTLCIFVFCHLRSKAERARYEEYRGAYVSSLRYTSEASSLPAAPVPPVGEILRAERGVEPVVIAQSPVDLELLDSGNTLPPGRRRIVLD</sequence>
<organism evidence="2 3">
    <name type="scientific">Pseudomonas putida</name>
    <name type="common">Arthrobacter siderocapsulatus</name>
    <dbReference type="NCBI Taxonomy" id="303"/>
    <lineage>
        <taxon>Bacteria</taxon>
        <taxon>Pseudomonadati</taxon>
        <taxon>Pseudomonadota</taxon>
        <taxon>Gammaproteobacteria</taxon>
        <taxon>Pseudomonadales</taxon>
        <taxon>Pseudomonadaceae</taxon>
        <taxon>Pseudomonas</taxon>
    </lineage>
</organism>
<comment type="caution">
    <text evidence="2">The sequence shown here is derived from an EMBL/GenBank/DDBJ whole genome shotgun (WGS) entry which is preliminary data.</text>
</comment>